<dbReference type="InterPro" id="IPR013785">
    <property type="entry name" value="Aldolase_TIM"/>
</dbReference>
<dbReference type="SFLD" id="SFLDG01278">
    <property type="entry name" value="biotin_synthase_like"/>
    <property type="match status" value="1"/>
</dbReference>
<comment type="similarity">
    <text evidence="15">Belongs to the radical SAM superfamily. Biotin synthase family.</text>
</comment>
<comment type="caution">
    <text evidence="18">The sequence shown here is derived from an EMBL/GenBank/DDBJ whole genome shotgun (WGS) entry which is preliminary data.</text>
</comment>
<dbReference type="FunFam" id="3.20.20.70:FF:000026">
    <property type="entry name" value="Biotin synthase"/>
    <property type="match status" value="1"/>
</dbReference>
<dbReference type="SMART" id="SM00876">
    <property type="entry name" value="BATS"/>
    <property type="match status" value="1"/>
</dbReference>
<protein>
    <recommendedName>
        <fullName evidence="14 15">Biotin synthase</fullName>
        <ecNumber evidence="3 15">2.8.1.6</ecNumber>
    </recommendedName>
</protein>
<dbReference type="OrthoDB" id="9786826at2"/>
<dbReference type="NCBIfam" id="TIGR00433">
    <property type="entry name" value="bioB"/>
    <property type="match status" value="1"/>
</dbReference>
<feature type="binding site" evidence="15">
    <location>
        <position position="148"/>
    </location>
    <ligand>
        <name>[4Fe-4S] cluster</name>
        <dbReference type="ChEBI" id="CHEBI:49883"/>
        <note>4Fe-4S-S-AdoMet</note>
    </ligand>
</feature>
<name>A0A7C8BMI4_9MICO</name>
<comment type="cofactor">
    <cofactor evidence="15">
        <name>[4Fe-4S] cluster</name>
        <dbReference type="ChEBI" id="CHEBI:49883"/>
    </cofactor>
    <text evidence="15">Binds 1 [4Fe-4S] cluster. The cluster is coordinated with 3 cysteines and an exchangeable S-adenosyl-L-methionine.</text>
</comment>
<evidence type="ECO:0000256" key="13">
    <source>
        <dbReference type="ARBA" id="ARBA00057568"/>
    </source>
</evidence>
<dbReference type="SMART" id="SM00729">
    <property type="entry name" value="Elp3"/>
    <property type="match status" value="1"/>
</dbReference>
<evidence type="ECO:0000256" key="10">
    <source>
        <dbReference type="ARBA" id="ARBA00023004"/>
    </source>
</evidence>
<keyword evidence="4 15" id="KW-0004">4Fe-4S</keyword>
<dbReference type="InterPro" id="IPR010722">
    <property type="entry name" value="BATS_dom"/>
</dbReference>
<feature type="binding site" evidence="15">
    <location>
        <position position="141"/>
    </location>
    <ligand>
        <name>[4Fe-4S] cluster</name>
        <dbReference type="ChEBI" id="CHEBI:49883"/>
        <note>4Fe-4S-S-AdoMet</note>
    </ligand>
</feature>
<feature type="binding site" evidence="15">
    <location>
        <position position="145"/>
    </location>
    <ligand>
        <name>[4Fe-4S] cluster</name>
        <dbReference type="ChEBI" id="CHEBI:49883"/>
        <note>4Fe-4S-S-AdoMet</note>
    </ligand>
</feature>
<feature type="region of interest" description="Disordered" evidence="16">
    <location>
        <begin position="1"/>
        <end position="81"/>
    </location>
</feature>
<dbReference type="InterPro" id="IPR002684">
    <property type="entry name" value="Biotin_synth/BioAB"/>
</dbReference>
<keyword evidence="5 15" id="KW-0808">Transferase</keyword>
<feature type="binding site" evidence="15">
    <location>
        <position position="348"/>
    </location>
    <ligand>
        <name>[2Fe-2S] cluster</name>
        <dbReference type="ChEBI" id="CHEBI:190135"/>
    </ligand>
</feature>
<dbReference type="InterPro" id="IPR006638">
    <property type="entry name" value="Elp3/MiaA/NifB-like_rSAM"/>
</dbReference>
<feature type="compositionally biased region" description="Pro residues" evidence="16">
    <location>
        <begin position="11"/>
        <end position="26"/>
    </location>
</feature>
<evidence type="ECO:0000256" key="3">
    <source>
        <dbReference type="ARBA" id="ARBA00012236"/>
    </source>
</evidence>
<comment type="cofactor">
    <cofactor evidence="15">
        <name>[2Fe-2S] cluster</name>
        <dbReference type="ChEBI" id="CHEBI:190135"/>
    </cofactor>
    <text evidence="15">Binds 1 [2Fe-2S] cluster. The cluster is coordinated with 3 cysteines and 1 arginine.</text>
</comment>
<dbReference type="Gene3D" id="3.20.20.70">
    <property type="entry name" value="Aldolase class I"/>
    <property type="match status" value="1"/>
</dbReference>
<evidence type="ECO:0000256" key="8">
    <source>
        <dbReference type="ARBA" id="ARBA00022723"/>
    </source>
</evidence>
<proteinExistence type="inferred from homology"/>
<feature type="compositionally biased region" description="Low complexity" evidence="16">
    <location>
        <begin position="43"/>
        <end position="52"/>
    </location>
</feature>
<dbReference type="GO" id="GO:0009102">
    <property type="term" value="P:biotin biosynthetic process"/>
    <property type="evidence" value="ECO:0007669"/>
    <property type="project" value="UniProtKB-UniRule"/>
</dbReference>
<dbReference type="SFLD" id="SFLDS00029">
    <property type="entry name" value="Radical_SAM"/>
    <property type="match status" value="1"/>
</dbReference>
<dbReference type="GO" id="GO:0004076">
    <property type="term" value="F:biotin synthase activity"/>
    <property type="evidence" value="ECO:0007669"/>
    <property type="project" value="UniProtKB-UniRule"/>
</dbReference>
<dbReference type="EMBL" id="WBKA01000007">
    <property type="protein sequence ID" value="KAB1631351.1"/>
    <property type="molecule type" value="Genomic_DNA"/>
</dbReference>
<dbReference type="InterPro" id="IPR007197">
    <property type="entry name" value="rSAM"/>
</dbReference>
<evidence type="ECO:0000313" key="19">
    <source>
        <dbReference type="Proteomes" id="UP000481339"/>
    </source>
</evidence>
<feature type="binding site" evidence="15">
    <location>
        <position position="218"/>
    </location>
    <ligand>
        <name>[2Fe-2S] cluster</name>
        <dbReference type="ChEBI" id="CHEBI:190135"/>
    </ligand>
</feature>
<dbReference type="CDD" id="cd01335">
    <property type="entry name" value="Radical_SAM"/>
    <property type="match status" value="1"/>
</dbReference>
<keyword evidence="10 15" id="KW-0408">Iron</keyword>
<dbReference type="Proteomes" id="UP000481339">
    <property type="component" value="Unassembled WGS sequence"/>
</dbReference>
<comment type="catalytic activity">
    <reaction evidence="12 15">
        <text>(4R,5S)-dethiobiotin + (sulfur carrier)-SH + 2 reduced [2Fe-2S]-[ferredoxin] + 2 S-adenosyl-L-methionine = (sulfur carrier)-H + biotin + 2 5'-deoxyadenosine + 2 L-methionine + 2 oxidized [2Fe-2S]-[ferredoxin]</text>
        <dbReference type="Rhea" id="RHEA:22060"/>
        <dbReference type="Rhea" id="RHEA-COMP:10000"/>
        <dbReference type="Rhea" id="RHEA-COMP:10001"/>
        <dbReference type="Rhea" id="RHEA-COMP:14737"/>
        <dbReference type="Rhea" id="RHEA-COMP:14739"/>
        <dbReference type="ChEBI" id="CHEBI:17319"/>
        <dbReference type="ChEBI" id="CHEBI:29917"/>
        <dbReference type="ChEBI" id="CHEBI:33737"/>
        <dbReference type="ChEBI" id="CHEBI:33738"/>
        <dbReference type="ChEBI" id="CHEBI:57586"/>
        <dbReference type="ChEBI" id="CHEBI:57844"/>
        <dbReference type="ChEBI" id="CHEBI:59789"/>
        <dbReference type="ChEBI" id="CHEBI:64428"/>
        <dbReference type="ChEBI" id="CHEBI:149473"/>
        <dbReference type="EC" id="2.8.1.6"/>
    </reaction>
</comment>
<evidence type="ECO:0000256" key="14">
    <source>
        <dbReference type="ARBA" id="ARBA00070199"/>
    </source>
</evidence>
<gene>
    <name evidence="15 18" type="primary">bioB</name>
    <name evidence="18" type="ORF">F8O02_08255</name>
</gene>
<evidence type="ECO:0000256" key="9">
    <source>
        <dbReference type="ARBA" id="ARBA00022756"/>
    </source>
</evidence>
<feature type="binding site" evidence="15">
    <location>
        <position position="278"/>
    </location>
    <ligand>
        <name>[2Fe-2S] cluster</name>
        <dbReference type="ChEBI" id="CHEBI:190135"/>
    </ligand>
</feature>
<sequence length="405" mass="44263">MTTPQHTQTPLPAPTAPTAPATPAPRLPGITRNGRPLTSIPTAAVASTAGAAHPRRPHEGPSVEPRAQRPTPTTPPGHDWTGLAERVLAGTPAGRDDALRILRSHDDDILELMAGAYRIRRRFHGRSVKLNMLINAQSGRCAEDCAYCSQSIYATAPVPEYQLVDEQTIVEGARHAHAQQAGTYCMVMSGRRASRRDVDRIASAARRIREEMPEMKLCACLGLIDDAKAEVLADSGVERFNHNVNTAPRYHDRIVTTHTYRDRVETIESVRRAGISPCSGIICGLGEDDDDLAEVALELRRLEADSVPINFLIPQEGTPLAGRRLLTPLRCLKIVAMFRYLLPGREIRLAGGRELNLGQLQPLALFAANSVFLGDYLTSEGQTMDADRQMIDELGFVVEQDAHAS</sequence>
<comment type="function">
    <text evidence="13 15">Catalyzes the conversion of dethiobiotin (DTB) to biotin by the insertion of a sulfur atom into dethiobiotin via a radical-based mechanism.</text>
</comment>
<evidence type="ECO:0000256" key="1">
    <source>
        <dbReference type="ARBA" id="ARBA00004942"/>
    </source>
</evidence>
<evidence type="ECO:0000259" key="17">
    <source>
        <dbReference type="PROSITE" id="PS51918"/>
    </source>
</evidence>
<dbReference type="Pfam" id="PF06968">
    <property type="entry name" value="BATS"/>
    <property type="match status" value="1"/>
</dbReference>
<dbReference type="PANTHER" id="PTHR22976:SF2">
    <property type="entry name" value="BIOTIN SYNTHASE, MITOCHONDRIAL"/>
    <property type="match status" value="1"/>
</dbReference>
<evidence type="ECO:0000256" key="4">
    <source>
        <dbReference type="ARBA" id="ARBA00022485"/>
    </source>
</evidence>
<organism evidence="18 19">
    <name type="scientific">Pseudoclavibacter caeni</name>
    <dbReference type="NCBI Taxonomy" id="908846"/>
    <lineage>
        <taxon>Bacteria</taxon>
        <taxon>Bacillati</taxon>
        <taxon>Actinomycetota</taxon>
        <taxon>Actinomycetes</taxon>
        <taxon>Micrococcales</taxon>
        <taxon>Microbacteriaceae</taxon>
        <taxon>Pseudoclavibacter</taxon>
    </lineage>
</organism>
<dbReference type="UniPathway" id="UPA00078">
    <property type="reaction ID" value="UER00162"/>
</dbReference>
<dbReference type="GO" id="GO:0005506">
    <property type="term" value="F:iron ion binding"/>
    <property type="evidence" value="ECO:0007669"/>
    <property type="project" value="UniProtKB-UniRule"/>
</dbReference>
<keyword evidence="11 15" id="KW-0411">Iron-sulfur</keyword>
<comment type="pathway">
    <text evidence="1 15">Cofactor biosynthesis; biotin biosynthesis; biotin from 7,8-diaminononanoate: step 2/2.</text>
</comment>
<dbReference type="PANTHER" id="PTHR22976">
    <property type="entry name" value="BIOTIN SYNTHASE"/>
    <property type="match status" value="1"/>
</dbReference>
<feature type="binding site" evidence="15">
    <location>
        <position position="185"/>
    </location>
    <ligand>
        <name>[2Fe-2S] cluster</name>
        <dbReference type="ChEBI" id="CHEBI:190135"/>
    </ligand>
</feature>
<dbReference type="InterPro" id="IPR058240">
    <property type="entry name" value="rSAM_sf"/>
</dbReference>
<keyword evidence="6 15" id="KW-0949">S-adenosyl-L-methionine</keyword>
<evidence type="ECO:0000313" key="18">
    <source>
        <dbReference type="EMBL" id="KAB1631351.1"/>
    </source>
</evidence>
<evidence type="ECO:0000256" key="12">
    <source>
        <dbReference type="ARBA" id="ARBA00051157"/>
    </source>
</evidence>
<evidence type="ECO:0000256" key="7">
    <source>
        <dbReference type="ARBA" id="ARBA00022714"/>
    </source>
</evidence>
<dbReference type="HAMAP" id="MF_01694">
    <property type="entry name" value="BioB"/>
    <property type="match status" value="1"/>
</dbReference>
<reference evidence="18 19" key="1">
    <citation type="submission" date="2019-09" db="EMBL/GenBank/DDBJ databases">
        <title>Phylogeny of genus Pseudoclavibacter and closely related genus.</title>
        <authorList>
            <person name="Li Y."/>
        </authorList>
    </citation>
    <scope>NUCLEOTIDE SEQUENCE [LARGE SCALE GENOMIC DNA]</scope>
    <source>
        <strain evidence="18 19">JCM 16921</strain>
    </source>
</reference>
<keyword evidence="7 15" id="KW-0001">2Fe-2S</keyword>
<evidence type="ECO:0000256" key="15">
    <source>
        <dbReference type="HAMAP-Rule" id="MF_01694"/>
    </source>
</evidence>
<evidence type="ECO:0000256" key="2">
    <source>
        <dbReference type="ARBA" id="ARBA00011738"/>
    </source>
</evidence>
<dbReference type="Pfam" id="PF04055">
    <property type="entry name" value="Radical_SAM"/>
    <property type="match status" value="1"/>
</dbReference>
<keyword evidence="19" id="KW-1185">Reference proteome</keyword>
<feature type="compositionally biased region" description="Low complexity" evidence="16">
    <location>
        <begin position="1"/>
        <end position="10"/>
    </location>
</feature>
<accession>A0A7C8BMI4</accession>
<dbReference type="GO" id="GO:0051539">
    <property type="term" value="F:4 iron, 4 sulfur cluster binding"/>
    <property type="evidence" value="ECO:0007669"/>
    <property type="project" value="UniProtKB-KW"/>
</dbReference>
<dbReference type="SUPFAM" id="SSF102114">
    <property type="entry name" value="Radical SAM enzymes"/>
    <property type="match status" value="1"/>
</dbReference>
<feature type="domain" description="Radical SAM core" evidence="17">
    <location>
        <begin position="126"/>
        <end position="353"/>
    </location>
</feature>
<evidence type="ECO:0000256" key="6">
    <source>
        <dbReference type="ARBA" id="ARBA00022691"/>
    </source>
</evidence>
<keyword evidence="9 15" id="KW-0093">Biotin biosynthesis</keyword>
<dbReference type="SFLD" id="SFLDG01060">
    <property type="entry name" value="BATS_domain_containing"/>
    <property type="match status" value="1"/>
</dbReference>
<evidence type="ECO:0000256" key="16">
    <source>
        <dbReference type="SAM" id="MobiDB-lite"/>
    </source>
</evidence>
<evidence type="ECO:0000256" key="11">
    <source>
        <dbReference type="ARBA" id="ARBA00023014"/>
    </source>
</evidence>
<dbReference type="EC" id="2.8.1.6" evidence="3 15"/>
<dbReference type="RefSeq" id="WP_158036767.1">
    <property type="nucleotide sequence ID" value="NZ_BAAAZV010000020.1"/>
</dbReference>
<evidence type="ECO:0000256" key="5">
    <source>
        <dbReference type="ARBA" id="ARBA00022679"/>
    </source>
</evidence>
<comment type="subunit">
    <text evidence="2 15">Homodimer.</text>
</comment>
<dbReference type="AlphaFoldDB" id="A0A7C8BMI4"/>
<keyword evidence="8 15" id="KW-0479">Metal-binding</keyword>
<dbReference type="GO" id="GO:0051537">
    <property type="term" value="F:2 iron, 2 sulfur cluster binding"/>
    <property type="evidence" value="ECO:0007669"/>
    <property type="project" value="UniProtKB-KW"/>
</dbReference>
<dbReference type="PROSITE" id="PS51918">
    <property type="entry name" value="RADICAL_SAM"/>
    <property type="match status" value="1"/>
</dbReference>